<sequence>MNQGVPTVADAWRPTSELERRLEHAVRAGDQEGYFRLLAESELVVPVPPDLVDGVLANEVQPSWPTQEEDGRVHVLVYTSTAAMRACLGPSSRHFLTLRFGDLAETWPDARWWLAIDAPARGVTGVALPIEARMPAWFVRQVADGDGRPPRVGRPDAMSAPSPDALSLIH</sequence>
<evidence type="ECO:0000313" key="3">
    <source>
        <dbReference type="EMBL" id="TDD62970.1"/>
    </source>
</evidence>
<dbReference type="OrthoDB" id="3295680at2"/>
<feature type="domain" description="SseB protein N-terminal" evidence="2">
    <location>
        <begin position="20"/>
        <end position="117"/>
    </location>
</feature>
<comment type="caution">
    <text evidence="3">The sequence shown here is derived from an EMBL/GenBank/DDBJ whole genome shotgun (WGS) entry which is preliminary data.</text>
</comment>
<name>A0A4R4ZWM8_9ACTN</name>
<dbReference type="Proteomes" id="UP000294513">
    <property type="component" value="Unassembled WGS sequence"/>
</dbReference>
<reference evidence="3 4" key="1">
    <citation type="submission" date="2019-03" db="EMBL/GenBank/DDBJ databases">
        <title>Draft genome sequences of novel Actinobacteria.</title>
        <authorList>
            <person name="Sahin N."/>
            <person name="Ay H."/>
            <person name="Saygin H."/>
        </authorList>
    </citation>
    <scope>NUCLEOTIDE SEQUENCE [LARGE SCALE GENOMIC DNA]</scope>
    <source>
        <strain evidence="3 4">H3C3</strain>
    </source>
</reference>
<dbReference type="AlphaFoldDB" id="A0A4R4ZWM8"/>
<evidence type="ECO:0000259" key="2">
    <source>
        <dbReference type="Pfam" id="PF07179"/>
    </source>
</evidence>
<dbReference type="InterPro" id="IPR009839">
    <property type="entry name" value="SseB_N"/>
</dbReference>
<proteinExistence type="predicted"/>
<protein>
    <submittedName>
        <fullName evidence="3">SseB family protein</fullName>
    </submittedName>
</protein>
<keyword evidence="4" id="KW-1185">Reference proteome</keyword>
<dbReference type="EMBL" id="SMKU01000510">
    <property type="protein sequence ID" value="TDD62970.1"/>
    <property type="molecule type" value="Genomic_DNA"/>
</dbReference>
<feature type="region of interest" description="Disordered" evidence="1">
    <location>
        <begin position="145"/>
        <end position="170"/>
    </location>
</feature>
<gene>
    <name evidence="3" type="ORF">E1298_44175</name>
</gene>
<organism evidence="3 4">
    <name type="scientific">Actinomadura rubrisoli</name>
    <dbReference type="NCBI Taxonomy" id="2530368"/>
    <lineage>
        <taxon>Bacteria</taxon>
        <taxon>Bacillati</taxon>
        <taxon>Actinomycetota</taxon>
        <taxon>Actinomycetes</taxon>
        <taxon>Streptosporangiales</taxon>
        <taxon>Thermomonosporaceae</taxon>
        <taxon>Actinomadura</taxon>
    </lineage>
</organism>
<feature type="non-terminal residue" evidence="3">
    <location>
        <position position="170"/>
    </location>
</feature>
<accession>A0A4R4ZWM8</accession>
<dbReference type="Pfam" id="PF07179">
    <property type="entry name" value="SseB"/>
    <property type="match status" value="1"/>
</dbReference>
<evidence type="ECO:0000256" key="1">
    <source>
        <dbReference type="SAM" id="MobiDB-lite"/>
    </source>
</evidence>
<evidence type="ECO:0000313" key="4">
    <source>
        <dbReference type="Proteomes" id="UP000294513"/>
    </source>
</evidence>